<dbReference type="OrthoDB" id="7279500at2"/>
<dbReference type="PANTHER" id="PTHR33121">
    <property type="entry name" value="CYCLIC DI-GMP PHOSPHODIESTERASE PDEF"/>
    <property type="match status" value="1"/>
</dbReference>
<evidence type="ECO:0000313" key="3">
    <source>
        <dbReference type="Proteomes" id="UP000273675"/>
    </source>
</evidence>
<evidence type="ECO:0000313" key="2">
    <source>
        <dbReference type="EMBL" id="RKR00457.1"/>
    </source>
</evidence>
<dbReference type="SUPFAM" id="SSF141868">
    <property type="entry name" value="EAL domain-like"/>
    <property type="match status" value="1"/>
</dbReference>
<evidence type="ECO:0000259" key="1">
    <source>
        <dbReference type="PROSITE" id="PS50883"/>
    </source>
</evidence>
<dbReference type="EMBL" id="RBIM01000003">
    <property type="protein sequence ID" value="RKR00457.1"/>
    <property type="molecule type" value="Genomic_DNA"/>
</dbReference>
<dbReference type="Proteomes" id="UP000273675">
    <property type="component" value="Unassembled WGS sequence"/>
</dbReference>
<dbReference type="Gene3D" id="3.20.20.450">
    <property type="entry name" value="EAL domain"/>
    <property type="match status" value="1"/>
</dbReference>
<dbReference type="RefSeq" id="WP_121210782.1">
    <property type="nucleotide sequence ID" value="NZ_RBIM01000003.1"/>
</dbReference>
<dbReference type="PANTHER" id="PTHR33121:SF70">
    <property type="entry name" value="SIGNALING PROTEIN YKOW"/>
    <property type="match status" value="1"/>
</dbReference>
<dbReference type="Pfam" id="PF00563">
    <property type="entry name" value="EAL"/>
    <property type="match status" value="1"/>
</dbReference>
<dbReference type="CDD" id="cd01948">
    <property type="entry name" value="EAL"/>
    <property type="match status" value="1"/>
</dbReference>
<feature type="domain" description="EAL" evidence="1">
    <location>
        <begin position="113"/>
        <end position="369"/>
    </location>
</feature>
<dbReference type="PROSITE" id="PS50883">
    <property type="entry name" value="EAL"/>
    <property type="match status" value="1"/>
</dbReference>
<dbReference type="AlphaFoldDB" id="A0A495DDN6"/>
<gene>
    <name evidence="2" type="ORF">C7435_1665</name>
</gene>
<reference evidence="2 3" key="1">
    <citation type="submission" date="2018-10" db="EMBL/GenBank/DDBJ databases">
        <title>Genomic Encyclopedia of Type Strains, Phase IV (KMG-IV): sequencing the most valuable type-strain genomes for metagenomic binning, comparative biology and taxonomic classification.</title>
        <authorList>
            <person name="Goeker M."/>
        </authorList>
    </citation>
    <scope>NUCLEOTIDE SEQUENCE [LARGE SCALE GENOMIC DNA]</scope>
    <source>
        <strain evidence="2 3">DSM 4734</strain>
    </source>
</reference>
<comment type="caution">
    <text evidence="2">The sequence shown here is derived from an EMBL/GenBank/DDBJ whole genome shotgun (WGS) entry which is preliminary data.</text>
</comment>
<organism evidence="2 3">
    <name type="scientific">Maricaulis maris</name>
    <dbReference type="NCBI Taxonomy" id="74318"/>
    <lineage>
        <taxon>Bacteria</taxon>
        <taxon>Pseudomonadati</taxon>
        <taxon>Pseudomonadota</taxon>
        <taxon>Alphaproteobacteria</taxon>
        <taxon>Maricaulales</taxon>
        <taxon>Maricaulaceae</taxon>
        <taxon>Maricaulis</taxon>
    </lineage>
</organism>
<protein>
    <submittedName>
        <fullName evidence="2">EAL domain-containing protein (Putative c-di-GMP-specific phosphodiesterase class I)</fullName>
    </submittedName>
</protein>
<dbReference type="GO" id="GO:0071111">
    <property type="term" value="F:cyclic-guanylate-specific phosphodiesterase activity"/>
    <property type="evidence" value="ECO:0007669"/>
    <property type="project" value="InterPro"/>
</dbReference>
<accession>A0A495DDN6</accession>
<dbReference type="InterPro" id="IPR035919">
    <property type="entry name" value="EAL_sf"/>
</dbReference>
<dbReference type="SMART" id="SM00052">
    <property type="entry name" value="EAL"/>
    <property type="match status" value="1"/>
</dbReference>
<name>A0A495DDN6_9PROT</name>
<sequence>MTETGFEAGVRAAGAVAFACDTDIGEVRLTGDAAAFGLEAATMDWQAFLDRLGPADQIRLSDAIAQDHVDLRIRLIGAGGQLSYVRLLGRRNGSGRVEGLMTPAGATRDLAGRIGEEHALANGVDNGEVLAWYQPIIALDTGRLAGFEALARWDRPGVGVLAPDDFLVMAGELDLLNRISTKVRGHAAADLSSWRVAHPTAHNIFISANATVSELVDPAFVTGLLKVVSDAKLPPGAFKLEIAETEIMQDPDMAAAAMQRLNGGGVSLALDDFGTGYSSLARLDMLPFDVVKIDRYFIRAMAGDEAAGTVVKSVIQLATHFGMKVVAEGIENAAAAERLAAMGCQYAQGYRYAGALAPDAAEKAVVEGVSGRFLPPLPAQA</sequence>
<dbReference type="InterPro" id="IPR050706">
    <property type="entry name" value="Cyclic-di-GMP_PDE-like"/>
</dbReference>
<dbReference type="InterPro" id="IPR001633">
    <property type="entry name" value="EAL_dom"/>
</dbReference>
<proteinExistence type="predicted"/>